<evidence type="ECO:0000313" key="3">
    <source>
        <dbReference type="EMBL" id="KAJ8911571.1"/>
    </source>
</evidence>
<dbReference type="InterPro" id="IPR004875">
    <property type="entry name" value="DDE_SF_endonuclease_dom"/>
</dbReference>
<dbReference type="InterPro" id="IPR050863">
    <property type="entry name" value="CenT-Element_Derived"/>
</dbReference>
<dbReference type="Gene3D" id="3.30.420.10">
    <property type="entry name" value="Ribonuclease H-like superfamily/Ribonuclease H"/>
    <property type="match status" value="1"/>
</dbReference>
<evidence type="ECO:0000259" key="2">
    <source>
        <dbReference type="Pfam" id="PF03184"/>
    </source>
</evidence>
<name>A0AAV8VBZ2_9CUCU</name>
<dbReference type="InterPro" id="IPR036397">
    <property type="entry name" value="RNaseH_sf"/>
</dbReference>
<evidence type="ECO:0000313" key="4">
    <source>
        <dbReference type="Proteomes" id="UP001159042"/>
    </source>
</evidence>
<dbReference type="PANTHER" id="PTHR19303">
    <property type="entry name" value="TRANSPOSON"/>
    <property type="match status" value="1"/>
</dbReference>
<gene>
    <name evidence="3" type="ORF">NQ315_008914</name>
</gene>
<dbReference type="GO" id="GO:0003677">
    <property type="term" value="F:DNA binding"/>
    <property type="evidence" value="ECO:0007669"/>
    <property type="project" value="TreeGrafter"/>
</dbReference>
<dbReference type="AlphaFoldDB" id="A0AAV8VBZ2"/>
<sequence>MGIDLYGLRLIIKGYLDRQGKTISEFKDNLPGREFAIGFMTRHKENLAVRFCQNIKRVRARVSPSIINDYFNNLEETLRGVPPTHIVNFDETNLSIDPGRCKIITKRGCKYPERVINQTKSAPCLSCLPPQQMVICCHAMCGWFDSRTFTDWLQTVAIPYLEKLDGIKVLIGDNLSSHLSVEVVSLCKENNIRFVFLPGNSTHLTQPLDIAFFRPLKAAWRKVLLEWKRGPGMKEPSVPKSVFPRLFARLINEIDENSSKNIQAGFCKAGIVPLNRNKVLDMIPKEPNEPQAVELNLDNSFCELLREMRYGEPQQQRKTSGKKIPVEAGKSVYYEDTSESNEDPHISLSKDENSSSDLLDFSDKPNEESSKTNDDRKKIYVQKHRRKFVNVAPVQPCDIQKNNWLVSIQKQKSLFQ</sequence>
<organism evidence="3 4">
    <name type="scientific">Exocentrus adspersus</name>
    <dbReference type="NCBI Taxonomy" id="1586481"/>
    <lineage>
        <taxon>Eukaryota</taxon>
        <taxon>Metazoa</taxon>
        <taxon>Ecdysozoa</taxon>
        <taxon>Arthropoda</taxon>
        <taxon>Hexapoda</taxon>
        <taxon>Insecta</taxon>
        <taxon>Pterygota</taxon>
        <taxon>Neoptera</taxon>
        <taxon>Endopterygota</taxon>
        <taxon>Coleoptera</taxon>
        <taxon>Polyphaga</taxon>
        <taxon>Cucujiformia</taxon>
        <taxon>Chrysomeloidea</taxon>
        <taxon>Cerambycidae</taxon>
        <taxon>Lamiinae</taxon>
        <taxon>Acanthocinini</taxon>
        <taxon>Exocentrus</taxon>
    </lineage>
</organism>
<proteinExistence type="predicted"/>
<dbReference type="GO" id="GO:0005634">
    <property type="term" value="C:nucleus"/>
    <property type="evidence" value="ECO:0007669"/>
    <property type="project" value="TreeGrafter"/>
</dbReference>
<dbReference type="PANTHER" id="PTHR19303:SF74">
    <property type="entry name" value="POGO TRANSPOSABLE ELEMENT WITH KRAB DOMAIN"/>
    <property type="match status" value="1"/>
</dbReference>
<feature type="compositionally biased region" description="Basic and acidic residues" evidence="1">
    <location>
        <begin position="342"/>
        <end position="353"/>
    </location>
</feature>
<feature type="region of interest" description="Disordered" evidence="1">
    <location>
        <begin position="334"/>
        <end position="379"/>
    </location>
</feature>
<dbReference type="EMBL" id="JANEYG010000179">
    <property type="protein sequence ID" value="KAJ8911571.1"/>
    <property type="molecule type" value="Genomic_DNA"/>
</dbReference>
<feature type="compositionally biased region" description="Basic and acidic residues" evidence="1">
    <location>
        <begin position="361"/>
        <end position="378"/>
    </location>
</feature>
<evidence type="ECO:0000256" key="1">
    <source>
        <dbReference type="SAM" id="MobiDB-lite"/>
    </source>
</evidence>
<feature type="domain" description="DDE-1" evidence="2">
    <location>
        <begin position="142"/>
        <end position="227"/>
    </location>
</feature>
<comment type="caution">
    <text evidence="3">The sequence shown here is derived from an EMBL/GenBank/DDBJ whole genome shotgun (WGS) entry which is preliminary data.</text>
</comment>
<accession>A0AAV8VBZ2</accession>
<reference evidence="3 4" key="1">
    <citation type="journal article" date="2023" name="Insect Mol. Biol.">
        <title>Genome sequencing provides insights into the evolution of gene families encoding plant cell wall-degrading enzymes in longhorned beetles.</title>
        <authorList>
            <person name="Shin N.R."/>
            <person name="Okamura Y."/>
            <person name="Kirsch R."/>
            <person name="Pauchet Y."/>
        </authorList>
    </citation>
    <scope>NUCLEOTIDE SEQUENCE [LARGE SCALE GENOMIC DNA]</scope>
    <source>
        <strain evidence="3">EAD_L_NR</strain>
    </source>
</reference>
<dbReference type="Pfam" id="PF03184">
    <property type="entry name" value="DDE_1"/>
    <property type="match status" value="1"/>
</dbReference>
<dbReference type="Proteomes" id="UP001159042">
    <property type="component" value="Unassembled WGS sequence"/>
</dbReference>
<protein>
    <recommendedName>
        <fullName evidence="2">DDE-1 domain-containing protein</fullName>
    </recommendedName>
</protein>
<keyword evidence="4" id="KW-1185">Reference proteome</keyword>